<accession>A0A7Z1K1L2</accession>
<evidence type="ECO:0000313" key="3">
    <source>
        <dbReference type="Proteomes" id="UP000221580"/>
    </source>
</evidence>
<dbReference type="Pfam" id="PF16778">
    <property type="entry name" value="Phage_tail_APC"/>
    <property type="match status" value="1"/>
</dbReference>
<proteinExistence type="predicted"/>
<dbReference type="EMBL" id="PDJN01000003">
    <property type="protein sequence ID" value="PFG60226.1"/>
    <property type="molecule type" value="Genomic_DNA"/>
</dbReference>
<name>A0A7Z1K1L2_9PSED</name>
<protein>
    <submittedName>
        <fullName evidence="2">Phage tail assembly chaperone</fullName>
    </submittedName>
</protein>
<organism evidence="2 3">
    <name type="scientific">Pseudomonas poae</name>
    <dbReference type="NCBI Taxonomy" id="200451"/>
    <lineage>
        <taxon>Bacteria</taxon>
        <taxon>Pseudomonadati</taxon>
        <taxon>Pseudomonadota</taxon>
        <taxon>Gammaproteobacteria</taxon>
        <taxon>Pseudomonadales</taxon>
        <taxon>Pseudomonadaceae</taxon>
        <taxon>Pseudomonas</taxon>
    </lineage>
</organism>
<reference evidence="2 3" key="2">
    <citation type="submission" date="2017-10" db="EMBL/GenBank/DDBJ databases">
        <title>Bacterial endophytes that colonize and modify switchgrass growth.</title>
        <authorList>
            <person name="Debolt S."/>
        </authorList>
    </citation>
    <scope>NUCLEOTIDE SEQUENCE [LARGE SCALE GENOMIC DNA]</scope>
    <source>
        <strain evidence="2 3">A2-S9</strain>
    </source>
</reference>
<evidence type="ECO:0000313" key="2">
    <source>
        <dbReference type="EMBL" id="PFG60226.1"/>
    </source>
</evidence>
<reference evidence="2 3" key="1">
    <citation type="submission" date="2017-09" db="EMBL/GenBank/DDBJ databases">
        <authorList>
            <person name="DeBolt S."/>
            <person name="Huntemann M."/>
            <person name="Clum A."/>
            <person name="Pillay M."/>
            <person name="Palaniappan K."/>
            <person name="Varghese N."/>
            <person name="Mikhailova N."/>
            <person name="Stamatis D."/>
            <person name="Reddy T."/>
            <person name="Daum C."/>
            <person name="Shapiro N."/>
            <person name="Ivanova N."/>
            <person name="Kyrpides N."/>
            <person name="Woyke T."/>
        </authorList>
    </citation>
    <scope>NUCLEOTIDE SEQUENCE [LARGE SCALE GENOMIC DNA]</scope>
    <source>
        <strain evidence="2 3">A2-S9</strain>
    </source>
</reference>
<dbReference type="Proteomes" id="UP000221580">
    <property type="component" value="Unassembled WGS sequence"/>
</dbReference>
<evidence type="ECO:0000259" key="1">
    <source>
        <dbReference type="Pfam" id="PF16778"/>
    </source>
</evidence>
<comment type="caution">
    <text evidence="2">The sequence shown here is derived from an EMBL/GenBank/DDBJ whole genome shotgun (WGS) entry which is preliminary data.</text>
</comment>
<sequence length="142" mass="16390">MKRFYSESTQTSYLLGIHPVMPPDVVEISEALYLSVIGNPPVGKIRAHDEKGLPYLIDAPSLALDPYAQEREWRDAELSSVMWLRERHRDQVEISDQTTLTSEQFAELLVYMQALRDWPQTSEFPDSLYRPVPPSWIAQQVD</sequence>
<dbReference type="InterPro" id="IPR031893">
    <property type="entry name" value="Phage_tail_APC"/>
</dbReference>
<dbReference type="AlphaFoldDB" id="A0A7Z1K1L2"/>
<dbReference type="RefSeq" id="WP_227432294.1">
    <property type="nucleotide sequence ID" value="NZ_PDJN01000003.1"/>
</dbReference>
<gene>
    <name evidence="2" type="ORF">DM05_4932</name>
</gene>
<feature type="domain" description="Phage tail assembly chaperone-like" evidence="1">
    <location>
        <begin position="69"/>
        <end position="134"/>
    </location>
</feature>